<protein>
    <submittedName>
        <fullName evidence="1">Uncharacterized protein</fullName>
    </submittedName>
</protein>
<name>A0ABR3YAS4_9EURO</name>
<sequence>MDQLVRMMANKVLRIHSILFRQQIVGIIGPKRKVIFETSPDCIKFDLEFGSSHGHYVVKFWAENFANPCQFCDARHEGADSVCTLSNQVVDVGTDLEFYGARTGAPGQIQSTVY</sequence>
<comment type="caution">
    <text evidence="1">The sequence shown here is derived from an EMBL/GenBank/DDBJ whole genome shotgun (WGS) entry which is preliminary data.</text>
</comment>
<accession>A0ABR3YAS4</accession>
<gene>
    <name evidence="1" type="ORF">Plec18167_001752</name>
</gene>
<dbReference type="EMBL" id="JAVDPF010000003">
    <property type="protein sequence ID" value="KAL1885095.1"/>
    <property type="molecule type" value="Genomic_DNA"/>
</dbReference>
<organism evidence="1 2">
    <name type="scientific">Paecilomyces lecythidis</name>
    <dbReference type="NCBI Taxonomy" id="3004212"/>
    <lineage>
        <taxon>Eukaryota</taxon>
        <taxon>Fungi</taxon>
        <taxon>Dikarya</taxon>
        <taxon>Ascomycota</taxon>
        <taxon>Pezizomycotina</taxon>
        <taxon>Eurotiomycetes</taxon>
        <taxon>Eurotiomycetidae</taxon>
        <taxon>Eurotiales</taxon>
        <taxon>Thermoascaceae</taxon>
        <taxon>Paecilomyces</taxon>
    </lineage>
</organism>
<keyword evidence="2" id="KW-1185">Reference proteome</keyword>
<reference evidence="1 2" key="1">
    <citation type="journal article" date="2024" name="IMA Fungus">
        <title>IMA Genome - F19 : A genome assembly and annotation guide to empower mycologists, including annotated draft genome sequences of Ceratocystis pirilliformis, Diaporthe australafricana, Fusarium ophioides, Paecilomyces lecythidis, and Sporothrix stenoceras.</title>
        <authorList>
            <person name="Aylward J."/>
            <person name="Wilson A.M."/>
            <person name="Visagie C.M."/>
            <person name="Spraker J."/>
            <person name="Barnes I."/>
            <person name="Buitendag C."/>
            <person name="Ceriani C."/>
            <person name="Del Mar Angel L."/>
            <person name="du Plessis D."/>
            <person name="Fuchs T."/>
            <person name="Gasser K."/>
            <person name="Kramer D."/>
            <person name="Li W."/>
            <person name="Munsamy K."/>
            <person name="Piso A."/>
            <person name="Price J.L."/>
            <person name="Sonnekus B."/>
            <person name="Thomas C."/>
            <person name="van der Nest A."/>
            <person name="van Dijk A."/>
            <person name="van Heerden A."/>
            <person name="van Vuuren N."/>
            <person name="Yilmaz N."/>
            <person name="Duong T.A."/>
            <person name="van der Merwe N.A."/>
            <person name="Wingfield M.J."/>
            <person name="Wingfield B.D."/>
        </authorList>
    </citation>
    <scope>NUCLEOTIDE SEQUENCE [LARGE SCALE GENOMIC DNA]</scope>
    <source>
        <strain evidence="1 2">CMW 18167</strain>
    </source>
</reference>
<proteinExistence type="predicted"/>
<evidence type="ECO:0000313" key="1">
    <source>
        <dbReference type="EMBL" id="KAL1885095.1"/>
    </source>
</evidence>
<dbReference type="Proteomes" id="UP001583193">
    <property type="component" value="Unassembled WGS sequence"/>
</dbReference>
<evidence type="ECO:0000313" key="2">
    <source>
        <dbReference type="Proteomes" id="UP001583193"/>
    </source>
</evidence>